<gene>
    <name evidence="4" type="primary">ywnH</name>
    <name evidence="4" type="ORF">NCTC10296_00987</name>
</gene>
<dbReference type="EMBL" id="LR134313">
    <property type="protein sequence ID" value="VEF00697.1"/>
    <property type="molecule type" value="Genomic_DNA"/>
</dbReference>
<feature type="domain" description="N-acetyltransferase" evidence="3">
    <location>
        <begin position="4"/>
        <end position="166"/>
    </location>
</feature>
<reference evidence="4 5" key="1">
    <citation type="submission" date="2018-12" db="EMBL/GenBank/DDBJ databases">
        <authorList>
            <consortium name="Pathogen Informatics"/>
        </authorList>
    </citation>
    <scope>NUCLEOTIDE SEQUENCE [LARGE SCALE GENOMIC DNA]</scope>
    <source>
        <strain evidence="4 5">NCTC10296</strain>
    </source>
</reference>
<evidence type="ECO:0000256" key="1">
    <source>
        <dbReference type="ARBA" id="ARBA00022679"/>
    </source>
</evidence>
<dbReference type="PANTHER" id="PTHR43072">
    <property type="entry name" value="N-ACETYLTRANSFERASE"/>
    <property type="match status" value="1"/>
</dbReference>
<dbReference type="PANTHER" id="PTHR43072:SF23">
    <property type="entry name" value="UPF0039 PROTEIN C11D3.02C"/>
    <property type="match status" value="1"/>
</dbReference>
<dbReference type="GO" id="GO:0102971">
    <property type="term" value="F:phosphinothricin N-acetyltransferase activity"/>
    <property type="evidence" value="ECO:0007669"/>
    <property type="project" value="UniProtKB-EC"/>
</dbReference>
<dbReference type="Proteomes" id="UP000279284">
    <property type="component" value="Chromosome"/>
</dbReference>
<keyword evidence="1 4" id="KW-0808">Transferase</keyword>
<evidence type="ECO:0000313" key="5">
    <source>
        <dbReference type="Proteomes" id="UP000279284"/>
    </source>
</evidence>
<evidence type="ECO:0000313" key="4">
    <source>
        <dbReference type="EMBL" id="VEF00697.1"/>
    </source>
</evidence>
<dbReference type="OrthoDB" id="5459937at2"/>
<accession>A0A448D7G6</accession>
<dbReference type="STRING" id="493.BWD07_07065"/>
<proteinExistence type="predicted"/>
<dbReference type="EC" id="2.3.1.183" evidence="4"/>
<name>A0A448D7G6_9NEIS</name>
<dbReference type="InterPro" id="IPR016181">
    <property type="entry name" value="Acyl_CoA_acyltransferase"/>
</dbReference>
<keyword evidence="5" id="KW-1185">Reference proteome</keyword>
<evidence type="ECO:0000256" key="2">
    <source>
        <dbReference type="ARBA" id="ARBA00023315"/>
    </source>
</evidence>
<dbReference type="InterPro" id="IPR000182">
    <property type="entry name" value="GNAT_dom"/>
</dbReference>
<sequence length="167" mass="18923">MPRYTMMLAEQSDLPEIVEIYNSTIAGRQSTADLIPVSTQERQAWFDAHKGQRPLYVMKNETGGVLAWGSFSDYYPRPAYHISAEISIYVRHDMRGIGVGKDLLRYMLEKAPSLGMENVLAVIFGHNHASIRLFESFGFKEWGRLPEVCDLDGNRADVVILGKRIKS</sequence>
<dbReference type="SUPFAM" id="SSF55729">
    <property type="entry name" value="Acyl-CoA N-acyltransferases (Nat)"/>
    <property type="match status" value="1"/>
</dbReference>
<organism evidence="4 5">
    <name type="scientific">Neisseria canis</name>
    <dbReference type="NCBI Taxonomy" id="493"/>
    <lineage>
        <taxon>Bacteria</taxon>
        <taxon>Pseudomonadati</taxon>
        <taxon>Pseudomonadota</taxon>
        <taxon>Betaproteobacteria</taxon>
        <taxon>Neisseriales</taxon>
        <taxon>Neisseriaceae</taxon>
        <taxon>Neisseria</taxon>
    </lineage>
</organism>
<protein>
    <submittedName>
        <fullName evidence="4">Phosphinothricin acetyltransferase YwnH</fullName>
        <ecNumber evidence="4">2.3.1.183</ecNumber>
    </submittedName>
</protein>
<dbReference type="KEGG" id="nci:NCTC10296_00987"/>
<evidence type="ECO:0000259" key="3">
    <source>
        <dbReference type="PROSITE" id="PS51186"/>
    </source>
</evidence>
<dbReference type="RefSeq" id="WP_085416662.1">
    <property type="nucleotide sequence ID" value="NZ_CAUJPY010000033.1"/>
</dbReference>
<dbReference type="CDD" id="cd04301">
    <property type="entry name" value="NAT_SF"/>
    <property type="match status" value="1"/>
</dbReference>
<dbReference type="Gene3D" id="3.40.630.30">
    <property type="match status" value="1"/>
</dbReference>
<dbReference type="PROSITE" id="PS51186">
    <property type="entry name" value="GNAT"/>
    <property type="match status" value="1"/>
</dbReference>
<dbReference type="AlphaFoldDB" id="A0A448D7G6"/>
<dbReference type="Pfam" id="PF00583">
    <property type="entry name" value="Acetyltransf_1"/>
    <property type="match status" value="1"/>
</dbReference>
<keyword evidence="2 4" id="KW-0012">Acyltransferase</keyword>